<keyword evidence="10" id="KW-0333">Golgi apparatus</keyword>
<comment type="caution">
    <text evidence="16">The sequence shown here is derived from an EMBL/GenBank/DDBJ whole genome shotgun (WGS) entry which is preliminary data.</text>
</comment>
<dbReference type="PROSITE" id="PS50222">
    <property type="entry name" value="EF_HAND_2"/>
    <property type="match status" value="2"/>
</dbReference>
<dbReference type="InterPro" id="IPR018247">
    <property type="entry name" value="EF_Hand_1_Ca_BS"/>
</dbReference>
<dbReference type="GO" id="GO:0048471">
    <property type="term" value="C:perinuclear region of cytoplasm"/>
    <property type="evidence" value="ECO:0007669"/>
    <property type="project" value="UniProtKB-SubCell"/>
</dbReference>
<dbReference type="STRING" id="84645.A0A498N5K6"/>
<dbReference type="Gene3D" id="1.10.238.10">
    <property type="entry name" value="EF-hand"/>
    <property type="match status" value="1"/>
</dbReference>
<gene>
    <name evidence="16" type="ORF">ROHU_020535</name>
</gene>
<dbReference type="Proteomes" id="UP000290572">
    <property type="component" value="Unassembled WGS sequence"/>
</dbReference>
<dbReference type="PROSITE" id="PS00303">
    <property type="entry name" value="S100_CABP"/>
    <property type="match status" value="1"/>
</dbReference>
<comment type="subunit">
    <text evidence="13">Interacts with PI4KB. This binding competes with FREQ/NCS1 binding in a calcium-dependent manner.</text>
</comment>
<evidence type="ECO:0000256" key="6">
    <source>
        <dbReference type="ARBA" id="ARBA00022723"/>
    </source>
</evidence>
<organism evidence="16 17">
    <name type="scientific">Labeo rohita</name>
    <name type="common">Indian major carp</name>
    <name type="synonym">Cyprinus rohita</name>
    <dbReference type="NCBI Taxonomy" id="84645"/>
    <lineage>
        <taxon>Eukaryota</taxon>
        <taxon>Metazoa</taxon>
        <taxon>Chordata</taxon>
        <taxon>Craniata</taxon>
        <taxon>Vertebrata</taxon>
        <taxon>Euteleostomi</taxon>
        <taxon>Actinopterygii</taxon>
        <taxon>Neopterygii</taxon>
        <taxon>Teleostei</taxon>
        <taxon>Ostariophysi</taxon>
        <taxon>Cypriniformes</taxon>
        <taxon>Cyprinidae</taxon>
        <taxon>Labeoninae</taxon>
        <taxon>Labeonini</taxon>
        <taxon>Labeo</taxon>
    </lineage>
</organism>
<dbReference type="InterPro" id="IPR002048">
    <property type="entry name" value="EF_hand_dom"/>
</dbReference>
<dbReference type="SUPFAM" id="SSF47473">
    <property type="entry name" value="EF-hand"/>
    <property type="match status" value="1"/>
</dbReference>
<protein>
    <submittedName>
        <fullName evidence="16">Calcium-binding 8-like protein</fullName>
    </submittedName>
</protein>
<dbReference type="PANTHER" id="PTHR46311:SF4">
    <property type="entry name" value="CALCIUM-BINDING PROTEIN 8-LIKE ISOFORM X1"/>
    <property type="match status" value="1"/>
</dbReference>
<evidence type="ECO:0000313" key="17">
    <source>
        <dbReference type="Proteomes" id="UP000290572"/>
    </source>
</evidence>
<keyword evidence="5 14" id="KW-0812">Transmembrane</keyword>
<proteinExistence type="predicted"/>
<keyword evidence="7" id="KW-0677">Repeat</keyword>
<dbReference type="Pfam" id="PF13499">
    <property type="entry name" value="EF-hand_7"/>
    <property type="match status" value="1"/>
</dbReference>
<evidence type="ECO:0000256" key="11">
    <source>
        <dbReference type="ARBA" id="ARBA00023136"/>
    </source>
</evidence>
<reference evidence="16 17" key="1">
    <citation type="submission" date="2018-03" db="EMBL/GenBank/DDBJ databases">
        <title>Draft genome sequence of Rohu Carp (Labeo rohita).</title>
        <authorList>
            <person name="Das P."/>
            <person name="Kushwaha B."/>
            <person name="Joshi C.G."/>
            <person name="Kumar D."/>
            <person name="Nagpure N.S."/>
            <person name="Sahoo L."/>
            <person name="Das S.P."/>
            <person name="Bit A."/>
            <person name="Patnaik S."/>
            <person name="Meher P.K."/>
            <person name="Jayasankar P."/>
            <person name="Koringa P.G."/>
            <person name="Patel N.V."/>
            <person name="Hinsu A.T."/>
            <person name="Kumar R."/>
            <person name="Pandey M."/>
            <person name="Agarwal S."/>
            <person name="Srivastava S."/>
            <person name="Singh M."/>
            <person name="Iquebal M.A."/>
            <person name="Jaiswal S."/>
            <person name="Angadi U.B."/>
            <person name="Kumar N."/>
            <person name="Raza M."/>
            <person name="Shah T.M."/>
            <person name="Rai A."/>
            <person name="Jena J.K."/>
        </authorList>
    </citation>
    <scope>NUCLEOTIDE SEQUENCE [LARGE SCALE GENOMIC DNA]</scope>
    <source>
        <strain evidence="16">DASCIFA01</strain>
        <tissue evidence="16">Testis</tissue>
    </source>
</reference>
<keyword evidence="11 14" id="KW-0472">Membrane</keyword>
<accession>A0A498N5K6</accession>
<sequence length="246" mass="27898">MGPEKYGLDLPLRTVDVSGPCPTNRKEETELSARSRLEDSLVTPDDFDPWRGSFAAIEVSEVFCADEIREAFRVLDRDGNGFISKQELGMAMRSLGYMPSEVELAIIMQRLDMDGDGQVDFDEFMTILGPKLVSSETREGFLGSTIDSIFWQFDMQQMSLEELKHVLFHAFRDHLTMKDIENIIVTEEESLKENSGNCQTEFQGVHSKKKNRQTCVRKSLICAFAMAFIISVMLIAANQMLRNGME</sequence>
<dbReference type="GO" id="GO:0005886">
    <property type="term" value="C:plasma membrane"/>
    <property type="evidence" value="ECO:0007669"/>
    <property type="project" value="UniProtKB-SubCell"/>
</dbReference>
<dbReference type="InterPro" id="IPR001751">
    <property type="entry name" value="S100/CaBP7/8-like_CS"/>
</dbReference>
<evidence type="ECO:0000256" key="8">
    <source>
        <dbReference type="ARBA" id="ARBA00022837"/>
    </source>
</evidence>
<keyword evidence="8" id="KW-0106">Calcium</keyword>
<evidence type="ECO:0000259" key="15">
    <source>
        <dbReference type="PROSITE" id="PS50222"/>
    </source>
</evidence>
<dbReference type="InterPro" id="IPR011992">
    <property type="entry name" value="EF-hand-dom_pair"/>
</dbReference>
<keyword evidence="17" id="KW-1185">Reference proteome</keyword>
<keyword evidence="6" id="KW-0479">Metal-binding</keyword>
<evidence type="ECO:0000256" key="1">
    <source>
        <dbReference type="ARBA" id="ARBA00004521"/>
    </source>
</evidence>
<feature type="transmembrane region" description="Helical" evidence="14">
    <location>
        <begin position="219"/>
        <end position="241"/>
    </location>
</feature>
<keyword evidence="9 14" id="KW-1133">Transmembrane helix</keyword>
<evidence type="ECO:0000256" key="14">
    <source>
        <dbReference type="SAM" id="Phobius"/>
    </source>
</evidence>
<dbReference type="AlphaFoldDB" id="A0A498N5K6"/>
<evidence type="ECO:0000256" key="2">
    <source>
        <dbReference type="ARBA" id="ARBA00004556"/>
    </source>
</evidence>
<dbReference type="GO" id="GO:0032588">
    <property type="term" value="C:trans-Golgi network membrane"/>
    <property type="evidence" value="ECO:0007669"/>
    <property type="project" value="TreeGrafter"/>
</dbReference>
<evidence type="ECO:0000256" key="9">
    <source>
        <dbReference type="ARBA" id="ARBA00022989"/>
    </source>
</evidence>
<name>A0A498N5K6_LABRO</name>
<evidence type="ECO:0000256" key="13">
    <source>
        <dbReference type="ARBA" id="ARBA00038636"/>
    </source>
</evidence>
<dbReference type="InterPro" id="IPR051111">
    <property type="entry name" value="Ca-binding_regulatory"/>
</dbReference>
<evidence type="ECO:0000256" key="10">
    <source>
        <dbReference type="ARBA" id="ARBA00023034"/>
    </source>
</evidence>
<evidence type="ECO:0000256" key="12">
    <source>
        <dbReference type="ARBA" id="ARBA00037801"/>
    </source>
</evidence>
<feature type="domain" description="EF-hand" evidence="15">
    <location>
        <begin position="99"/>
        <end position="134"/>
    </location>
</feature>
<dbReference type="PROSITE" id="PS00018">
    <property type="entry name" value="EF_HAND_1"/>
    <property type="match status" value="2"/>
</dbReference>
<evidence type="ECO:0000256" key="7">
    <source>
        <dbReference type="ARBA" id="ARBA00022737"/>
    </source>
</evidence>
<evidence type="ECO:0000256" key="4">
    <source>
        <dbReference type="ARBA" id="ARBA00022490"/>
    </source>
</evidence>
<evidence type="ECO:0000256" key="3">
    <source>
        <dbReference type="ARBA" id="ARBA00022475"/>
    </source>
</evidence>
<feature type="domain" description="EF-hand" evidence="15">
    <location>
        <begin position="63"/>
        <end position="98"/>
    </location>
</feature>
<dbReference type="PANTHER" id="PTHR46311">
    <property type="entry name" value="CALCIUM-BINDING PROTEIN 8-RELATED"/>
    <property type="match status" value="1"/>
</dbReference>
<evidence type="ECO:0000313" key="16">
    <source>
        <dbReference type="EMBL" id="RXN27082.1"/>
    </source>
</evidence>
<keyword evidence="3" id="KW-1003">Cell membrane</keyword>
<comment type="subcellular location">
    <subcellularLocation>
        <location evidence="1">Cell membrane</location>
        <topology evidence="1">Single-pass type IV membrane protein</topology>
    </subcellularLocation>
    <subcellularLocation>
        <location evidence="2">Cytoplasm</location>
        <location evidence="2">Perinuclear region</location>
    </subcellularLocation>
    <subcellularLocation>
        <location evidence="12">Golgi apparatus</location>
        <location evidence="12">trans-Golgi network membrane</location>
        <topology evidence="12">Single-pass type IV membrane protein</topology>
    </subcellularLocation>
</comment>
<dbReference type="GO" id="GO:0005509">
    <property type="term" value="F:calcium ion binding"/>
    <property type="evidence" value="ECO:0007669"/>
    <property type="project" value="InterPro"/>
</dbReference>
<dbReference type="SMART" id="SM00054">
    <property type="entry name" value="EFh"/>
    <property type="match status" value="2"/>
</dbReference>
<dbReference type="FunFam" id="1.10.238.10:FF:000115">
    <property type="entry name" value="Calcium-binding protein 8"/>
    <property type="match status" value="1"/>
</dbReference>
<dbReference type="EMBL" id="QBIY01012082">
    <property type="protein sequence ID" value="RXN27082.1"/>
    <property type="molecule type" value="Genomic_DNA"/>
</dbReference>
<evidence type="ECO:0000256" key="5">
    <source>
        <dbReference type="ARBA" id="ARBA00022692"/>
    </source>
</evidence>
<keyword evidence="4" id="KW-0963">Cytoplasm</keyword>
<dbReference type="CDD" id="cd00051">
    <property type="entry name" value="EFh"/>
    <property type="match status" value="1"/>
</dbReference>